<keyword evidence="5 6" id="KW-0804">Transcription</keyword>
<keyword evidence="10" id="KW-1185">Reference proteome</keyword>
<dbReference type="PROSITE" id="PS01063">
    <property type="entry name" value="SIGMA70_ECF"/>
    <property type="match status" value="1"/>
</dbReference>
<evidence type="ECO:0000256" key="4">
    <source>
        <dbReference type="ARBA" id="ARBA00023125"/>
    </source>
</evidence>
<evidence type="ECO:0000256" key="1">
    <source>
        <dbReference type="ARBA" id="ARBA00010641"/>
    </source>
</evidence>
<evidence type="ECO:0000256" key="6">
    <source>
        <dbReference type="RuleBase" id="RU000716"/>
    </source>
</evidence>
<evidence type="ECO:0000256" key="3">
    <source>
        <dbReference type="ARBA" id="ARBA00023082"/>
    </source>
</evidence>
<comment type="caution">
    <text evidence="9">The sequence shown here is derived from an EMBL/GenBank/DDBJ whole genome shotgun (WGS) entry which is preliminary data.</text>
</comment>
<proteinExistence type="inferred from homology"/>
<keyword evidence="3 6" id="KW-0731">Sigma factor</keyword>
<comment type="similarity">
    <text evidence="1 6">Belongs to the sigma-70 factor family. ECF subfamily.</text>
</comment>
<dbReference type="InterPro" id="IPR036388">
    <property type="entry name" value="WH-like_DNA-bd_sf"/>
</dbReference>
<dbReference type="RefSeq" id="WP_134565761.1">
    <property type="nucleotide sequence ID" value="NZ_SOFP01000023.1"/>
</dbReference>
<name>A0A4R8WWC3_9MICO</name>
<dbReference type="NCBIfam" id="TIGR02937">
    <property type="entry name" value="sigma70-ECF"/>
    <property type="match status" value="1"/>
</dbReference>
<dbReference type="GO" id="GO:0016987">
    <property type="term" value="F:sigma factor activity"/>
    <property type="evidence" value="ECO:0007669"/>
    <property type="project" value="UniProtKB-KW"/>
</dbReference>
<dbReference type="InterPro" id="IPR013325">
    <property type="entry name" value="RNA_pol_sigma_r2"/>
</dbReference>
<keyword evidence="2 6" id="KW-0805">Transcription regulation</keyword>
<evidence type="ECO:0000256" key="5">
    <source>
        <dbReference type="ARBA" id="ARBA00023163"/>
    </source>
</evidence>
<evidence type="ECO:0000259" key="8">
    <source>
        <dbReference type="Pfam" id="PF04545"/>
    </source>
</evidence>
<dbReference type="InterPro" id="IPR014284">
    <property type="entry name" value="RNA_pol_sigma-70_dom"/>
</dbReference>
<dbReference type="EMBL" id="SOFP01000023">
    <property type="protein sequence ID" value="TFC18161.1"/>
    <property type="molecule type" value="Genomic_DNA"/>
</dbReference>
<dbReference type="SUPFAM" id="SSF88659">
    <property type="entry name" value="Sigma3 and sigma4 domains of RNA polymerase sigma factors"/>
    <property type="match status" value="1"/>
</dbReference>
<dbReference type="PANTHER" id="PTHR43133">
    <property type="entry name" value="RNA POLYMERASE ECF-TYPE SIGMA FACTO"/>
    <property type="match status" value="1"/>
</dbReference>
<dbReference type="SUPFAM" id="SSF88946">
    <property type="entry name" value="Sigma2 domain of RNA polymerase sigma factors"/>
    <property type="match status" value="1"/>
</dbReference>
<dbReference type="GO" id="GO:0003677">
    <property type="term" value="F:DNA binding"/>
    <property type="evidence" value="ECO:0007669"/>
    <property type="project" value="UniProtKB-KW"/>
</dbReference>
<dbReference type="OrthoDB" id="5243766at2"/>
<dbReference type="InterPro" id="IPR013324">
    <property type="entry name" value="RNA_pol_sigma_r3/r4-like"/>
</dbReference>
<accession>A0A4R8WWC3</accession>
<dbReference type="GO" id="GO:0006352">
    <property type="term" value="P:DNA-templated transcription initiation"/>
    <property type="evidence" value="ECO:0007669"/>
    <property type="project" value="InterPro"/>
</dbReference>
<feature type="domain" description="RNA polymerase sigma-70 region 4" evidence="8">
    <location>
        <begin position="161"/>
        <end position="208"/>
    </location>
</feature>
<feature type="domain" description="RNA polymerase sigma-70 region 2" evidence="7">
    <location>
        <begin position="61"/>
        <end position="128"/>
    </location>
</feature>
<dbReference type="InterPro" id="IPR007630">
    <property type="entry name" value="RNA_pol_sigma70_r4"/>
</dbReference>
<protein>
    <recommendedName>
        <fullName evidence="6">RNA polymerase sigma factor</fullName>
    </recommendedName>
</protein>
<reference evidence="9 10" key="1">
    <citation type="submission" date="2019-03" db="EMBL/GenBank/DDBJ databases">
        <title>Genomics of glacier-inhabiting Cryobacterium strains.</title>
        <authorList>
            <person name="Liu Q."/>
            <person name="Xin Y.-H."/>
        </authorList>
    </citation>
    <scope>NUCLEOTIDE SEQUENCE [LARGE SCALE GENOMIC DNA]</scope>
    <source>
        <strain evidence="9 10">MDT1-3</strain>
    </source>
</reference>
<dbReference type="Pfam" id="PF04542">
    <property type="entry name" value="Sigma70_r2"/>
    <property type="match status" value="1"/>
</dbReference>
<keyword evidence="4 6" id="KW-0238">DNA-binding</keyword>
<dbReference type="InterPro" id="IPR039425">
    <property type="entry name" value="RNA_pol_sigma-70-like"/>
</dbReference>
<dbReference type="Gene3D" id="1.10.10.10">
    <property type="entry name" value="Winged helix-like DNA-binding domain superfamily/Winged helix DNA-binding domain"/>
    <property type="match status" value="1"/>
</dbReference>
<dbReference type="InterPro" id="IPR007627">
    <property type="entry name" value="RNA_pol_sigma70_r2"/>
</dbReference>
<evidence type="ECO:0000313" key="10">
    <source>
        <dbReference type="Proteomes" id="UP000298412"/>
    </source>
</evidence>
<evidence type="ECO:0000256" key="2">
    <source>
        <dbReference type="ARBA" id="ARBA00023015"/>
    </source>
</evidence>
<dbReference type="Gene3D" id="1.10.1740.10">
    <property type="match status" value="1"/>
</dbReference>
<evidence type="ECO:0000259" key="7">
    <source>
        <dbReference type="Pfam" id="PF04542"/>
    </source>
</evidence>
<dbReference type="Pfam" id="PF04545">
    <property type="entry name" value="Sigma70_r4"/>
    <property type="match status" value="1"/>
</dbReference>
<dbReference type="AlphaFoldDB" id="A0A4R8WWC3"/>
<gene>
    <name evidence="9" type="ORF">E3O19_04920</name>
</gene>
<dbReference type="Proteomes" id="UP000298412">
    <property type="component" value="Unassembled WGS sequence"/>
</dbReference>
<evidence type="ECO:0000313" key="9">
    <source>
        <dbReference type="EMBL" id="TFC18161.1"/>
    </source>
</evidence>
<organism evidence="9 10">
    <name type="scientific">Cryobacterium algoritolerans</name>
    <dbReference type="NCBI Taxonomy" id="1259184"/>
    <lineage>
        <taxon>Bacteria</taxon>
        <taxon>Bacillati</taxon>
        <taxon>Actinomycetota</taxon>
        <taxon>Actinomycetes</taxon>
        <taxon>Micrococcales</taxon>
        <taxon>Microbacteriaceae</taxon>
        <taxon>Cryobacterium</taxon>
    </lineage>
</organism>
<sequence length="218" mass="24145">MLRSTVVEARNPVRSEVYDRPSQLSTEGHPGIVSAVADVDDHARLATAFRGGDERALAEVYARWAALVHTIAVRSLGDPGEAEDVTQKVFIAAWKGRSGFDPSRARLPAWLVGITRHAVADAHEARSRRRRIEAAAMGELRFSQPDESAEVADRLMISDELQRLEPVPQRVMQLAFYDDLTHAQIADSLGLPLGTVKSHIRRSLTRLRTRLEANDGTH</sequence>
<dbReference type="PANTHER" id="PTHR43133:SF62">
    <property type="entry name" value="RNA POLYMERASE SIGMA FACTOR SIGZ"/>
    <property type="match status" value="1"/>
</dbReference>
<dbReference type="InterPro" id="IPR000838">
    <property type="entry name" value="RNA_pol_sigma70_ECF_CS"/>
</dbReference>